<protein>
    <submittedName>
        <fullName evidence="1">Uncharacterized protein</fullName>
    </submittedName>
</protein>
<evidence type="ECO:0000313" key="1">
    <source>
        <dbReference type="EMBL" id="GJT62807.1"/>
    </source>
</evidence>
<sequence length="194" mass="20687">MKMNWFCLPSALWKQSIPLFESVAAAVAAVAAAAAVVAAAATVVGHGGGYCCCYGGTTTAGGGTTAVGGGCYCRGGDSILSSQAHTLLSSQPPPHSPPPRSIATRWSDMIKLLSARVKEEMWCCEHHTNLTVMNLRKTECSNCKFLAEKIKTLEAKIKILEGALEMKRHPEKHTLESAAILHELYNDMGKLGLE</sequence>
<dbReference type="Proteomes" id="UP001151760">
    <property type="component" value="Unassembled WGS sequence"/>
</dbReference>
<proteinExistence type="predicted"/>
<reference evidence="1" key="2">
    <citation type="submission" date="2022-01" db="EMBL/GenBank/DDBJ databases">
        <authorList>
            <person name="Yamashiro T."/>
            <person name="Shiraishi A."/>
            <person name="Satake H."/>
            <person name="Nakayama K."/>
        </authorList>
    </citation>
    <scope>NUCLEOTIDE SEQUENCE</scope>
</reference>
<keyword evidence="2" id="KW-1185">Reference proteome</keyword>
<name>A0ABQ5FHP7_9ASTR</name>
<organism evidence="1 2">
    <name type="scientific">Tanacetum coccineum</name>
    <dbReference type="NCBI Taxonomy" id="301880"/>
    <lineage>
        <taxon>Eukaryota</taxon>
        <taxon>Viridiplantae</taxon>
        <taxon>Streptophyta</taxon>
        <taxon>Embryophyta</taxon>
        <taxon>Tracheophyta</taxon>
        <taxon>Spermatophyta</taxon>
        <taxon>Magnoliopsida</taxon>
        <taxon>eudicotyledons</taxon>
        <taxon>Gunneridae</taxon>
        <taxon>Pentapetalae</taxon>
        <taxon>asterids</taxon>
        <taxon>campanulids</taxon>
        <taxon>Asterales</taxon>
        <taxon>Asteraceae</taxon>
        <taxon>Asteroideae</taxon>
        <taxon>Anthemideae</taxon>
        <taxon>Anthemidinae</taxon>
        <taxon>Tanacetum</taxon>
    </lineage>
</organism>
<evidence type="ECO:0000313" key="2">
    <source>
        <dbReference type="Proteomes" id="UP001151760"/>
    </source>
</evidence>
<reference evidence="1" key="1">
    <citation type="journal article" date="2022" name="Int. J. Mol. Sci.">
        <title>Draft Genome of Tanacetum Coccineum: Genomic Comparison of Closely Related Tanacetum-Family Plants.</title>
        <authorList>
            <person name="Yamashiro T."/>
            <person name="Shiraishi A."/>
            <person name="Nakayama K."/>
            <person name="Satake H."/>
        </authorList>
    </citation>
    <scope>NUCLEOTIDE SEQUENCE</scope>
</reference>
<comment type="caution">
    <text evidence="1">The sequence shown here is derived from an EMBL/GenBank/DDBJ whole genome shotgun (WGS) entry which is preliminary data.</text>
</comment>
<gene>
    <name evidence="1" type="ORF">Tco_1006340</name>
</gene>
<accession>A0ABQ5FHP7</accession>
<dbReference type="EMBL" id="BQNB010017407">
    <property type="protein sequence ID" value="GJT62807.1"/>
    <property type="molecule type" value="Genomic_DNA"/>
</dbReference>